<dbReference type="EMBL" id="CP037954">
    <property type="protein sequence ID" value="QBO58133.1"/>
    <property type="molecule type" value="Genomic_DNA"/>
</dbReference>
<dbReference type="PROSITE" id="PS01124">
    <property type="entry name" value="HTH_ARAC_FAMILY_2"/>
    <property type="match status" value="1"/>
</dbReference>
<proteinExistence type="predicted"/>
<dbReference type="AlphaFoldDB" id="A0A4P6ZEW8"/>
<dbReference type="SMART" id="SM00342">
    <property type="entry name" value="HTH_ARAC"/>
    <property type="match status" value="1"/>
</dbReference>
<sequence>MITLRDWGLSALTDIQDEDKMINFSGYSILYSATENVHLLIFDNVVNITPETFYFIPPESTVQFMGETKHAILIWFKVDLFIDRLEFLQHIKKGIFFRDPLGWAVPNNFMPYESILKYYYQPTQEKFINKLFTKNLFLNFLEFILIRSLMDYDPKLEEYRKESYEKEITNDFIYLLQKETTFSFTMEYYAEKLNISKRTLDNAVQTMYGCTAKRFITAKALEKAKRLLRGTETPIKIISQELGFSEESNFSNFFRKHTDCSPSEFRDRAVSQIPNLRTKLS</sequence>
<dbReference type="PANTHER" id="PTHR43280">
    <property type="entry name" value="ARAC-FAMILY TRANSCRIPTIONAL REGULATOR"/>
    <property type="match status" value="1"/>
</dbReference>
<reference evidence="5 6" key="1">
    <citation type="submission" date="2019-03" db="EMBL/GenBank/DDBJ databases">
        <authorList>
            <person name="Kim H."/>
            <person name="Yu S.-M."/>
        </authorList>
    </citation>
    <scope>NUCLEOTIDE SEQUENCE [LARGE SCALE GENOMIC DNA]</scope>
    <source>
        <strain evidence="5 6">NBC122</strain>
    </source>
</reference>
<dbReference type="Pfam" id="PF12833">
    <property type="entry name" value="HTH_18"/>
    <property type="match status" value="1"/>
</dbReference>
<feature type="domain" description="HTH araC/xylS-type" evidence="4">
    <location>
        <begin position="170"/>
        <end position="268"/>
    </location>
</feature>
<evidence type="ECO:0000259" key="4">
    <source>
        <dbReference type="PROSITE" id="PS01124"/>
    </source>
</evidence>
<evidence type="ECO:0000256" key="2">
    <source>
        <dbReference type="ARBA" id="ARBA00023125"/>
    </source>
</evidence>
<dbReference type="InterPro" id="IPR018060">
    <property type="entry name" value="HTH_AraC"/>
</dbReference>
<keyword evidence="6" id="KW-1185">Reference proteome</keyword>
<evidence type="ECO:0000313" key="6">
    <source>
        <dbReference type="Proteomes" id="UP000294419"/>
    </source>
</evidence>
<dbReference type="KEGG" id="csal:NBC122_01306"/>
<dbReference type="SUPFAM" id="SSF46689">
    <property type="entry name" value="Homeodomain-like"/>
    <property type="match status" value="1"/>
</dbReference>
<dbReference type="Proteomes" id="UP000294419">
    <property type="component" value="Chromosome"/>
</dbReference>
<gene>
    <name evidence="5" type="primary">araC_1</name>
    <name evidence="5" type="ORF">NBC122_01306</name>
</gene>
<name>A0A4P6ZEW8_9FLAO</name>
<evidence type="ECO:0000256" key="3">
    <source>
        <dbReference type="ARBA" id="ARBA00023163"/>
    </source>
</evidence>
<evidence type="ECO:0000256" key="1">
    <source>
        <dbReference type="ARBA" id="ARBA00023015"/>
    </source>
</evidence>
<dbReference type="OrthoDB" id="1274460at2"/>
<evidence type="ECO:0000313" key="5">
    <source>
        <dbReference type="EMBL" id="QBO58133.1"/>
    </source>
</evidence>
<dbReference type="PANTHER" id="PTHR43280:SF32">
    <property type="entry name" value="TRANSCRIPTIONAL REGULATORY PROTEIN"/>
    <property type="match status" value="1"/>
</dbReference>
<dbReference type="Gene3D" id="1.10.10.60">
    <property type="entry name" value="Homeodomain-like"/>
    <property type="match status" value="1"/>
</dbReference>
<organism evidence="5 6">
    <name type="scientific">Chryseobacterium salivictor</name>
    <dbReference type="NCBI Taxonomy" id="2547600"/>
    <lineage>
        <taxon>Bacteria</taxon>
        <taxon>Pseudomonadati</taxon>
        <taxon>Bacteroidota</taxon>
        <taxon>Flavobacteriia</taxon>
        <taxon>Flavobacteriales</taxon>
        <taxon>Weeksellaceae</taxon>
        <taxon>Chryseobacterium group</taxon>
        <taxon>Chryseobacterium</taxon>
    </lineage>
</organism>
<accession>A0A4P6ZEW8</accession>
<dbReference type="GO" id="GO:0003700">
    <property type="term" value="F:DNA-binding transcription factor activity"/>
    <property type="evidence" value="ECO:0007669"/>
    <property type="project" value="InterPro"/>
</dbReference>
<keyword evidence="1" id="KW-0805">Transcription regulation</keyword>
<dbReference type="RefSeq" id="WP_133439590.1">
    <property type="nucleotide sequence ID" value="NZ_CP037954.1"/>
</dbReference>
<keyword evidence="3" id="KW-0804">Transcription</keyword>
<dbReference type="GO" id="GO:0043565">
    <property type="term" value="F:sequence-specific DNA binding"/>
    <property type="evidence" value="ECO:0007669"/>
    <property type="project" value="InterPro"/>
</dbReference>
<dbReference type="InterPro" id="IPR009057">
    <property type="entry name" value="Homeodomain-like_sf"/>
</dbReference>
<protein>
    <submittedName>
        <fullName evidence="5">Arabinose operon regulatory protein</fullName>
    </submittedName>
</protein>
<keyword evidence="2" id="KW-0238">DNA-binding</keyword>